<dbReference type="AlphaFoldDB" id="A0A8I6RSS3"/>
<organism evidence="2 3">
    <name type="scientific">Cimex lectularius</name>
    <name type="common">Bed bug</name>
    <name type="synonym">Acanthia lectularia</name>
    <dbReference type="NCBI Taxonomy" id="79782"/>
    <lineage>
        <taxon>Eukaryota</taxon>
        <taxon>Metazoa</taxon>
        <taxon>Ecdysozoa</taxon>
        <taxon>Arthropoda</taxon>
        <taxon>Hexapoda</taxon>
        <taxon>Insecta</taxon>
        <taxon>Pterygota</taxon>
        <taxon>Neoptera</taxon>
        <taxon>Paraneoptera</taxon>
        <taxon>Hemiptera</taxon>
        <taxon>Heteroptera</taxon>
        <taxon>Panheteroptera</taxon>
        <taxon>Cimicomorpha</taxon>
        <taxon>Cimicidae</taxon>
        <taxon>Cimex</taxon>
    </lineage>
</organism>
<feature type="compositionally biased region" description="Basic residues" evidence="1">
    <location>
        <begin position="13"/>
        <end position="25"/>
    </location>
</feature>
<accession>A0A8I6RSS3</accession>
<feature type="region of interest" description="Disordered" evidence="1">
    <location>
        <begin position="41"/>
        <end position="62"/>
    </location>
</feature>
<name>A0A8I6RSS3_CIMLE</name>
<dbReference type="GeneID" id="106666606"/>
<feature type="region of interest" description="Disordered" evidence="1">
    <location>
        <begin position="1"/>
        <end position="25"/>
    </location>
</feature>
<dbReference type="EnsemblMetazoa" id="XM_014393894.2">
    <property type="protein sequence ID" value="XP_014249380.1"/>
    <property type="gene ID" value="LOC106666606"/>
</dbReference>
<protein>
    <submittedName>
        <fullName evidence="2">Uncharacterized protein</fullName>
    </submittedName>
</protein>
<dbReference type="RefSeq" id="XP_014249380.1">
    <property type="nucleotide sequence ID" value="XM_014393894.2"/>
</dbReference>
<evidence type="ECO:0000313" key="2">
    <source>
        <dbReference type="EnsemblMetazoa" id="XP_014249380.1"/>
    </source>
</evidence>
<dbReference type="KEGG" id="clec:106666606"/>
<proteinExistence type="predicted"/>
<dbReference type="Proteomes" id="UP000494040">
    <property type="component" value="Unassembled WGS sequence"/>
</dbReference>
<feature type="compositionally biased region" description="Low complexity" evidence="1">
    <location>
        <begin position="1"/>
        <end position="12"/>
    </location>
</feature>
<evidence type="ECO:0000313" key="3">
    <source>
        <dbReference type="Proteomes" id="UP000494040"/>
    </source>
</evidence>
<sequence>MRCHLNRMNNNRRNLRKKRHMGKTPRRIFRQNSSGQQALANSGSINRRAPSNLAPGQQRFGRGVPNQNIVHLRNEISVPPNRSLNSTRSVGQVFLRDLTFLPERMPQFLLQQGYLTNVQIPFPMQWGFLALPQAIQSNILHTIPIPLQGLILADMMIGSPWQLISPGQIDYISLFTLLGAEFEYQRCLFERMANVVVSIDEIN</sequence>
<keyword evidence="3" id="KW-1185">Reference proteome</keyword>
<reference evidence="2" key="1">
    <citation type="submission" date="2022-01" db="UniProtKB">
        <authorList>
            <consortium name="EnsemblMetazoa"/>
        </authorList>
    </citation>
    <scope>IDENTIFICATION</scope>
</reference>
<evidence type="ECO:0000256" key="1">
    <source>
        <dbReference type="SAM" id="MobiDB-lite"/>
    </source>
</evidence>